<comment type="caution">
    <text evidence="1">The sequence shown here is derived from an EMBL/GenBank/DDBJ whole genome shotgun (WGS) entry which is preliminary data.</text>
</comment>
<dbReference type="Proteomes" id="UP001482620">
    <property type="component" value="Unassembled WGS sequence"/>
</dbReference>
<organism evidence="1 2">
    <name type="scientific">Ilyodon furcidens</name>
    <name type="common">goldbreast splitfin</name>
    <dbReference type="NCBI Taxonomy" id="33524"/>
    <lineage>
        <taxon>Eukaryota</taxon>
        <taxon>Metazoa</taxon>
        <taxon>Chordata</taxon>
        <taxon>Craniata</taxon>
        <taxon>Vertebrata</taxon>
        <taxon>Euteleostomi</taxon>
        <taxon>Actinopterygii</taxon>
        <taxon>Neopterygii</taxon>
        <taxon>Teleostei</taxon>
        <taxon>Neoteleostei</taxon>
        <taxon>Acanthomorphata</taxon>
        <taxon>Ovalentaria</taxon>
        <taxon>Atherinomorphae</taxon>
        <taxon>Cyprinodontiformes</taxon>
        <taxon>Goodeidae</taxon>
        <taxon>Ilyodon</taxon>
    </lineage>
</organism>
<proteinExistence type="predicted"/>
<evidence type="ECO:0000313" key="1">
    <source>
        <dbReference type="EMBL" id="MEQ2251659.1"/>
    </source>
</evidence>
<accession>A0ABV0V2Q0</accession>
<protein>
    <submittedName>
        <fullName evidence="1">Uncharacterized protein</fullName>
    </submittedName>
</protein>
<dbReference type="EMBL" id="JAHRIQ010093776">
    <property type="protein sequence ID" value="MEQ2251659.1"/>
    <property type="molecule type" value="Genomic_DNA"/>
</dbReference>
<sequence>MAAFPSRVDLVSVYLDLITKESGNPTASEEGAYSGREEEECHKNNLATQVSCLDASSLSQAVGAFQELNE</sequence>
<reference evidence="1 2" key="1">
    <citation type="submission" date="2021-06" db="EMBL/GenBank/DDBJ databases">
        <authorList>
            <person name="Palmer J.M."/>
        </authorList>
    </citation>
    <scope>NUCLEOTIDE SEQUENCE [LARGE SCALE GENOMIC DNA]</scope>
    <source>
        <strain evidence="2">if_2019</strain>
        <tissue evidence="1">Muscle</tissue>
    </source>
</reference>
<name>A0ABV0V2Q0_9TELE</name>
<gene>
    <name evidence="1" type="ORF">ILYODFUR_013450</name>
</gene>
<keyword evidence="2" id="KW-1185">Reference proteome</keyword>
<evidence type="ECO:0000313" key="2">
    <source>
        <dbReference type="Proteomes" id="UP001482620"/>
    </source>
</evidence>